<dbReference type="Proteomes" id="UP000267003">
    <property type="component" value="Unassembled WGS sequence"/>
</dbReference>
<keyword evidence="2" id="KW-1185">Reference proteome</keyword>
<comment type="caution">
    <text evidence="1">The sequence shown here is derived from an EMBL/GenBank/DDBJ whole genome shotgun (WGS) entry which is preliminary data.</text>
</comment>
<gene>
    <name evidence="1" type="ORF">D7W81_25870</name>
</gene>
<sequence>MPRSRELPTFDGVGPNVNQVTVRRSEMRYSLLLLTLALPAAAHAESWWYHYCSTSCAKYGPGKPTYQCKASYDYYSDDYHAWRDNYRQPSERFHKCCAKAGKQSCSRPSKKKGQSEAEWIWKKTYEMAGTAAMEAASARGGGAQ</sequence>
<proteinExistence type="predicted"/>
<name>A0A3A8Q5R3_9BACT</name>
<evidence type="ECO:0000313" key="2">
    <source>
        <dbReference type="Proteomes" id="UP000267003"/>
    </source>
</evidence>
<accession>A0A3A8Q5R3</accession>
<protein>
    <submittedName>
        <fullName evidence="1">Uncharacterized protein</fullName>
    </submittedName>
</protein>
<dbReference type="AlphaFoldDB" id="A0A3A8Q5R3"/>
<dbReference type="EMBL" id="RAWK01000172">
    <property type="protein sequence ID" value="RKH60272.1"/>
    <property type="molecule type" value="Genomic_DNA"/>
</dbReference>
<organism evidence="1 2">
    <name type="scientific">Corallococcus aberystwythensis</name>
    <dbReference type="NCBI Taxonomy" id="2316722"/>
    <lineage>
        <taxon>Bacteria</taxon>
        <taxon>Pseudomonadati</taxon>
        <taxon>Myxococcota</taxon>
        <taxon>Myxococcia</taxon>
        <taxon>Myxococcales</taxon>
        <taxon>Cystobacterineae</taxon>
        <taxon>Myxococcaceae</taxon>
        <taxon>Corallococcus</taxon>
    </lineage>
</organism>
<reference evidence="2" key="1">
    <citation type="submission" date="2018-09" db="EMBL/GenBank/DDBJ databases">
        <authorList>
            <person name="Livingstone P.G."/>
            <person name="Whitworth D.E."/>
        </authorList>
    </citation>
    <scope>NUCLEOTIDE SEQUENCE [LARGE SCALE GENOMIC DNA]</scope>
    <source>
        <strain evidence="2">AB050A</strain>
    </source>
</reference>
<evidence type="ECO:0000313" key="1">
    <source>
        <dbReference type="EMBL" id="RKH60272.1"/>
    </source>
</evidence>